<reference evidence="2 3" key="1">
    <citation type="submission" date="2024-04" db="EMBL/GenBank/DDBJ databases">
        <authorList>
            <person name="Fracassetti M."/>
        </authorList>
    </citation>
    <scope>NUCLEOTIDE SEQUENCE [LARGE SCALE GENOMIC DNA]</scope>
</reference>
<keyword evidence="3" id="KW-1185">Reference proteome</keyword>
<protein>
    <submittedName>
        <fullName evidence="2">Uncharacterized protein</fullName>
    </submittedName>
</protein>
<proteinExistence type="predicted"/>
<evidence type="ECO:0000256" key="1">
    <source>
        <dbReference type="SAM" id="MobiDB-lite"/>
    </source>
</evidence>
<evidence type="ECO:0000313" key="3">
    <source>
        <dbReference type="Proteomes" id="UP001497516"/>
    </source>
</evidence>
<dbReference type="Proteomes" id="UP001497516">
    <property type="component" value="Chromosome 7"/>
</dbReference>
<dbReference type="EMBL" id="OZ034820">
    <property type="protein sequence ID" value="CAL1402415.1"/>
    <property type="molecule type" value="Genomic_DNA"/>
</dbReference>
<gene>
    <name evidence="2" type="ORF">LTRI10_LOCUS42419</name>
</gene>
<dbReference type="AlphaFoldDB" id="A0AAV2FY09"/>
<sequence>MFLSSGIRARINPSKFFDSEWIHLSQRLQQSLDRYEPKVRERAATEGEMVAMAVSTAKGEAGRRQLAGLSEAAAVTAPDDKADNEAATLGAAMAEAATSAVDEEEQVDERVHITTALST</sequence>
<feature type="region of interest" description="Disordered" evidence="1">
    <location>
        <begin position="98"/>
        <end position="119"/>
    </location>
</feature>
<name>A0AAV2FY09_9ROSI</name>
<accession>A0AAV2FY09</accession>
<evidence type="ECO:0000313" key="2">
    <source>
        <dbReference type="EMBL" id="CAL1402415.1"/>
    </source>
</evidence>
<organism evidence="2 3">
    <name type="scientific">Linum trigynum</name>
    <dbReference type="NCBI Taxonomy" id="586398"/>
    <lineage>
        <taxon>Eukaryota</taxon>
        <taxon>Viridiplantae</taxon>
        <taxon>Streptophyta</taxon>
        <taxon>Embryophyta</taxon>
        <taxon>Tracheophyta</taxon>
        <taxon>Spermatophyta</taxon>
        <taxon>Magnoliopsida</taxon>
        <taxon>eudicotyledons</taxon>
        <taxon>Gunneridae</taxon>
        <taxon>Pentapetalae</taxon>
        <taxon>rosids</taxon>
        <taxon>fabids</taxon>
        <taxon>Malpighiales</taxon>
        <taxon>Linaceae</taxon>
        <taxon>Linum</taxon>
    </lineage>
</organism>